<evidence type="ECO:0008006" key="3">
    <source>
        <dbReference type="Google" id="ProtNLM"/>
    </source>
</evidence>
<dbReference type="Gene3D" id="3.20.20.190">
    <property type="entry name" value="Phosphatidylinositol (PI) phosphodiesterase"/>
    <property type="match status" value="2"/>
</dbReference>
<comment type="caution">
    <text evidence="1">The sequence shown here is derived from an EMBL/GenBank/DDBJ whole genome shotgun (WGS) entry which is preliminary data.</text>
</comment>
<protein>
    <recommendedName>
        <fullName evidence="3">PLC-like phosphodiesterase</fullName>
    </recommendedName>
</protein>
<organism evidence="1 2">
    <name type="scientific">Neocallimastix californiae</name>
    <dbReference type="NCBI Taxonomy" id="1754190"/>
    <lineage>
        <taxon>Eukaryota</taxon>
        <taxon>Fungi</taxon>
        <taxon>Fungi incertae sedis</taxon>
        <taxon>Chytridiomycota</taxon>
        <taxon>Chytridiomycota incertae sedis</taxon>
        <taxon>Neocallimastigomycetes</taxon>
        <taxon>Neocallimastigales</taxon>
        <taxon>Neocallimastigaceae</taxon>
        <taxon>Neocallimastix</taxon>
    </lineage>
</organism>
<proteinExistence type="predicted"/>
<dbReference type="Proteomes" id="UP000193920">
    <property type="component" value="Unassembled WGS sequence"/>
</dbReference>
<accession>A0A1Y2DPA5</accession>
<reference evidence="1 2" key="1">
    <citation type="submission" date="2016-08" db="EMBL/GenBank/DDBJ databases">
        <title>A Parts List for Fungal Cellulosomes Revealed by Comparative Genomics.</title>
        <authorList>
            <consortium name="DOE Joint Genome Institute"/>
            <person name="Haitjema C.H."/>
            <person name="Gilmore S.P."/>
            <person name="Henske J.K."/>
            <person name="Solomon K.V."/>
            <person name="De Groot R."/>
            <person name="Kuo A."/>
            <person name="Mondo S.J."/>
            <person name="Salamov A.A."/>
            <person name="Labutti K."/>
            <person name="Zhao Z."/>
            <person name="Chiniquy J."/>
            <person name="Barry K."/>
            <person name="Brewer H.M."/>
            <person name="Purvine S.O."/>
            <person name="Wright A.T."/>
            <person name="Boxma B."/>
            <person name="Van Alen T."/>
            <person name="Hackstein J.H."/>
            <person name="Baker S.E."/>
            <person name="Grigoriev I.V."/>
            <person name="O'Malley M.A."/>
        </authorList>
    </citation>
    <scope>NUCLEOTIDE SEQUENCE [LARGE SCALE GENOMIC DNA]</scope>
    <source>
        <strain evidence="1 2">G1</strain>
    </source>
</reference>
<name>A0A1Y2DPA5_9FUNG</name>
<dbReference type="SUPFAM" id="SSF51695">
    <property type="entry name" value="PLC-like phosphodiesterases"/>
    <property type="match status" value="1"/>
</dbReference>
<dbReference type="InterPro" id="IPR017946">
    <property type="entry name" value="PLC-like_Pdiesterase_TIM-brl"/>
</dbReference>
<dbReference type="GO" id="GO:0006629">
    <property type="term" value="P:lipid metabolic process"/>
    <property type="evidence" value="ECO:0007669"/>
    <property type="project" value="InterPro"/>
</dbReference>
<dbReference type="EMBL" id="MCOG01000060">
    <property type="protein sequence ID" value="ORY61118.1"/>
    <property type="molecule type" value="Genomic_DNA"/>
</dbReference>
<dbReference type="AlphaFoldDB" id="A0A1Y2DPA5"/>
<evidence type="ECO:0000313" key="2">
    <source>
        <dbReference type="Proteomes" id="UP000193920"/>
    </source>
</evidence>
<gene>
    <name evidence="1" type="ORF">LY90DRAFT_643056</name>
</gene>
<sequence length="171" mass="19597">MTNINSNLTINQINIPGTHDSGTYDIRLETNDDKEIYISHGYIDSINEKNWGKILFDIFDECIMFLKNNDQEFIVLNLADENFDDDFSWDDVPDVVAKLSILNESTTIKSTKTNTDFHLDNTKPYKDYFYVTSNVNLNDVGDNSTYISKTTFPAIKNVQGKIVICTKKMVL</sequence>
<dbReference type="OrthoDB" id="2158103at2759"/>
<dbReference type="GO" id="GO:0008081">
    <property type="term" value="F:phosphoric diester hydrolase activity"/>
    <property type="evidence" value="ECO:0007669"/>
    <property type="project" value="InterPro"/>
</dbReference>
<evidence type="ECO:0000313" key="1">
    <source>
        <dbReference type="EMBL" id="ORY61118.1"/>
    </source>
</evidence>
<keyword evidence="2" id="KW-1185">Reference proteome</keyword>